<dbReference type="OMA" id="YENGQHC"/>
<dbReference type="Pfam" id="PF13015">
    <property type="entry name" value="PRKCSH_1"/>
    <property type="match status" value="1"/>
</dbReference>
<dbReference type="GO" id="GO:0006491">
    <property type="term" value="P:N-glycan processing"/>
    <property type="evidence" value="ECO:0007669"/>
    <property type="project" value="TreeGrafter"/>
</dbReference>
<accession>U4KZ36</accession>
<evidence type="ECO:0000256" key="1">
    <source>
        <dbReference type="ARBA" id="ARBA00022387"/>
    </source>
</evidence>
<dbReference type="PANTHER" id="PTHR12630:SF1">
    <property type="entry name" value="GLUCOSIDASE 2 SUBUNIT BETA"/>
    <property type="match status" value="1"/>
</dbReference>
<protein>
    <recommendedName>
        <fullName evidence="1">Glucosidase 2 subunit beta</fullName>
    </recommendedName>
</protein>
<dbReference type="STRING" id="1076935.U4KZ36"/>
<feature type="chain" id="PRO_5004651177" description="Glucosidase 2 subunit beta" evidence="6">
    <location>
        <begin position="19"/>
        <end position="544"/>
    </location>
</feature>
<dbReference type="PANTHER" id="PTHR12630">
    <property type="entry name" value="N-LINKED OLIGOSACCHARIDE PROCESSING"/>
    <property type="match status" value="1"/>
</dbReference>
<dbReference type="OrthoDB" id="28322at2759"/>
<keyword evidence="9" id="KW-1185">Reference proteome</keyword>
<keyword evidence="4" id="KW-1015">Disulfide bond</keyword>
<proteinExistence type="predicted"/>
<dbReference type="InterPro" id="IPR039794">
    <property type="entry name" value="Gtb1-like"/>
</dbReference>
<dbReference type="SUPFAM" id="SSF50911">
    <property type="entry name" value="Mannose 6-phosphate receptor domain"/>
    <property type="match status" value="1"/>
</dbReference>
<keyword evidence="2 6" id="KW-0732">Signal</keyword>
<sequence>MLAKSLLLLATSLALSTASLPRGVSPEDAQLYTQSESKSFRCITHPSIEIPFSRVNDDFCDCPDGSDEPGTSACATLSHKNISIQGFYCHNKGHTAAYLPLGRVNDGVCDYDLCCDGSDEYTGVGGVKCPSKCAEMGAAARKIAAERQARRSKGSKARDVLLKKAKIMRKEMEDNISTSKTKIQAIQLKVAKLQAVLKETEERERSRVITDPKPGSKLEILAKTAKDKVQELKNQLRKLQEQRDAAEERLEKTEAILSVLKTDYNPNFNDEGVKNALRAWEQYQADPVAARNTAENTDLQTMIDAEDIDWDEMAKEEAVAAFHQFTQYLPPGAQDWVNTKLEEARSLLIDNGLLARPPVGNESPALTAAKDSLSAAESDLSRERSHLEGLERDLSLPLGPDDVFRPLKGTCISKDFGDYTYEYCFLDKAHQISRKDGSRTSLGNFQHIVTEDLQTKNRASGVFVSIVEEEGHEEPLSGVSLKHEHGTRCWNGPERSVEVGLYCAQVEELRSVSETEKCVYKFEVGTAAVCDDPAAAKGAVKDEL</sequence>
<dbReference type="PROSITE" id="PS51914">
    <property type="entry name" value="MRH"/>
    <property type="match status" value="1"/>
</dbReference>
<dbReference type="InterPro" id="IPR028146">
    <property type="entry name" value="PRKCSH_N"/>
</dbReference>
<evidence type="ECO:0000256" key="4">
    <source>
        <dbReference type="ARBA" id="ARBA00023157"/>
    </source>
</evidence>
<name>U4KZ36_PYROM</name>
<dbReference type="GO" id="GO:0017177">
    <property type="term" value="C:glucosidase II complex"/>
    <property type="evidence" value="ECO:0007669"/>
    <property type="project" value="TreeGrafter"/>
</dbReference>
<gene>
    <name evidence="8" type="ORF">PCON_06552</name>
</gene>
<evidence type="ECO:0000313" key="8">
    <source>
        <dbReference type="EMBL" id="CCX06965.1"/>
    </source>
</evidence>
<feature type="coiled-coil region" evidence="5">
    <location>
        <begin position="162"/>
        <end position="263"/>
    </location>
</feature>
<evidence type="ECO:0000259" key="7">
    <source>
        <dbReference type="PROSITE" id="PS51914"/>
    </source>
</evidence>
<dbReference type="EMBL" id="HF935329">
    <property type="protein sequence ID" value="CCX06965.1"/>
    <property type="molecule type" value="Genomic_DNA"/>
</dbReference>
<dbReference type="Gene3D" id="2.70.130.10">
    <property type="entry name" value="Mannose-6-phosphate receptor binding domain"/>
    <property type="match status" value="1"/>
</dbReference>
<dbReference type="InterPro" id="IPR036607">
    <property type="entry name" value="PRKCSH"/>
</dbReference>
<dbReference type="eggNOG" id="KOG2397">
    <property type="taxonomic scope" value="Eukaryota"/>
</dbReference>
<evidence type="ECO:0000313" key="9">
    <source>
        <dbReference type="Proteomes" id="UP000018144"/>
    </source>
</evidence>
<evidence type="ECO:0000256" key="2">
    <source>
        <dbReference type="ARBA" id="ARBA00022729"/>
    </source>
</evidence>
<organism evidence="8 9">
    <name type="scientific">Pyronema omphalodes (strain CBS 100304)</name>
    <name type="common">Pyronema confluens</name>
    <dbReference type="NCBI Taxonomy" id="1076935"/>
    <lineage>
        <taxon>Eukaryota</taxon>
        <taxon>Fungi</taxon>
        <taxon>Dikarya</taxon>
        <taxon>Ascomycota</taxon>
        <taxon>Pezizomycotina</taxon>
        <taxon>Pezizomycetes</taxon>
        <taxon>Pezizales</taxon>
        <taxon>Pyronemataceae</taxon>
        <taxon>Pyronema</taxon>
    </lineage>
</organism>
<feature type="signal peptide" evidence="6">
    <location>
        <begin position="1"/>
        <end position="18"/>
    </location>
</feature>
<dbReference type="InterPro" id="IPR009011">
    <property type="entry name" value="Man6P_isomerase_rcpt-bd_dom_sf"/>
</dbReference>
<keyword evidence="5" id="KW-0175">Coiled coil</keyword>
<dbReference type="AlphaFoldDB" id="U4KZ36"/>
<evidence type="ECO:0000256" key="5">
    <source>
        <dbReference type="SAM" id="Coils"/>
    </source>
</evidence>
<dbReference type="Pfam" id="PF12999">
    <property type="entry name" value="PRKCSH-like"/>
    <property type="match status" value="1"/>
</dbReference>
<keyword evidence="3" id="KW-0256">Endoplasmic reticulum</keyword>
<dbReference type="InterPro" id="IPR044865">
    <property type="entry name" value="MRH_dom"/>
</dbReference>
<dbReference type="Proteomes" id="UP000018144">
    <property type="component" value="Unassembled WGS sequence"/>
</dbReference>
<feature type="domain" description="MRH" evidence="7">
    <location>
        <begin position="409"/>
        <end position="532"/>
    </location>
</feature>
<reference evidence="8 9" key="1">
    <citation type="journal article" date="2013" name="PLoS Genet.">
        <title>The genome and development-dependent transcriptomes of Pyronema confluens: a window into fungal evolution.</title>
        <authorList>
            <person name="Traeger S."/>
            <person name="Altegoer F."/>
            <person name="Freitag M."/>
            <person name="Gabaldon T."/>
            <person name="Kempken F."/>
            <person name="Kumar A."/>
            <person name="Marcet-Houben M."/>
            <person name="Poggeler S."/>
            <person name="Stajich J.E."/>
            <person name="Nowrousian M."/>
        </authorList>
    </citation>
    <scope>NUCLEOTIDE SEQUENCE [LARGE SCALE GENOMIC DNA]</scope>
    <source>
        <strain evidence="9">CBS 100304</strain>
        <tissue evidence="8">Vegetative mycelium</tissue>
    </source>
</reference>
<evidence type="ECO:0000256" key="6">
    <source>
        <dbReference type="SAM" id="SignalP"/>
    </source>
</evidence>
<evidence type="ECO:0000256" key="3">
    <source>
        <dbReference type="ARBA" id="ARBA00022824"/>
    </source>
</evidence>